<name>A0ABP4XWK0_9MICO</name>
<evidence type="ECO:0000313" key="3">
    <source>
        <dbReference type="Proteomes" id="UP001499938"/>
    </source>
</evidence>
<reference evidence="3" key="1">
    <citation type="journal article" date="2019" name="Int. J. Syst. Evol. Microbiol.">
        <title>The Global Catalogue of Microorganisms (GCM) 10K type strain sequencing project: providing services to taxonomists for standard genome sequencing and annotation.</title>
        <authorList>
            <consortium name="The Broad Institute Genomics Platform"/>
            <consortium name="The Broad Institute Genome Sequencing Center for Infectious Disease"/>
            <person name="Wu L."/>
            <person name="Ma J."/>
        </authorList>
    </citation>
    <scope>NUCLEOTIDE SEQUENCE [LARGE SCALE GENOMIC DNA]</scope>
    <source>
        <strain evidence="3">JCM 15592</strain>
    </source>
</reference>
<protein>
    <submittedName>
        <fullName evidence="2">Uncharacterized protein</fullName>
    </submittedName>
</protein>
<sequence length="140" mass="14628">MAAPCTSPAAAADITDPALAADIRDPALAAEAMLKADAIDPMDPIDKALPTDPMLSTDPRLAMHRIESSEAMDHFDGIATRCRIQSGRAGVGRAQRVVGKVAVARATVNFPTSSGTCSTGGGQRGTPRCMRRGAREPSRR</sequence>
<accession>A0ABP4XWK0</accession>
<proteinExistence type="predicted"/>
<evidence type="ECO:0000313" key="2">
    <source>
        <dbReference type="EMBL" id="GAA1792772.1"/>
    </source>
</evidence>
<organism evidence="2 3">
    <name type="scientific">Nostocoides veronense</name>
    <dbReference type="NCBI Taxonomy" id="330836"/>
    <lineage>
        <taxon>Bacteria</taxon>
        <taxon>Bacillati</taxon>
        <taxon>Actinomycetota</taxon>
        <taxon>Actinomycetes</taxon>
        <taxon>Micrococcales</taxon>
        <taxon>Intrasporangiaceae</taxon>
        <taxon>Nostocoides</taxon>
    </lineage>
</organism>
<feature type="region of interest" description="Disordered" evidence="1">
    <location>
        <begin position="112"/>
        <end position="140"/>
    </location>
</feature>
<comment type="caution">
    <text evidence="2">The sequence shown here is derived from an EMBL/GenBank/DDBJ whole genome shotgun (WGS) entry which is preliminary data.</text>
</comment>
<gene>
    <name evidence="2" type="ORF">GCM10009811_16990</name>
</gene>
<dbReference type="EMBL" id="BAAAPO010000026">
    <property type="protein sequence ID" value="GAA1792772.1"/>
    <property type="molecule type" value="Genomic_DNA"/>
</dbReference>
<keyword evidence="3" id="KW-1185">Reference proteome</keyword>
<dbReference type="Proteomes" id="UP001499938">
    <property type="component" value="Unassembled WGS sequence"/>
</dbReference>
<evidence type="ECO:0000256" key="1">
    <source>
        <dbReference type="SAM" id="MobiDB-lite"/>
    </source>
</evidence>